<dbReference type="SUPFAM" id="SSF53474">
    <property type="entry name" value="alpha/beta-Hydrolases"/>
    <property type="match status" value="1"/>
</dbReference>
<dbReference type="ESTHER" id="solue-q01vr3">
    <property type="family name" value="DPP4N_Peptidase_S9"/>
</dbReference>
<evidence type="ECO:0000256" key="2">
    <source>
        <dbReference type="SAM" id="SignalP"/>
    </source>
</evidence>
<dbReference type="InterPro" id="IPR029058">
    <property type="entry name" value="AB_hydrolase_fold"/>
</dbReference>
<protein>
    <submittedName>
        <fullName evidence="5">Peptidase S9B, dipeptidylpeptidase IV domain protein</fullName>
    </submittedName>
</protein>
<feature type="domain" description="Dipeptidylpeptidase IV N-terminal" evidence="4">
    <location>
        <begin position="121"/>
        <end position="442"/>
    </location>
</feature>
<dbReference type="Gene3D" id="2.140.10.30">
    <property type="entry name" value="Dipeptidylpeptidase IV, N-terminal domain"/>
    <property type="match status" value="1"/>
</dbReference>
<dbReference type="Pfam" id="PF00930">
    <property type="entry name" value="DPPIV_N"/>
    <property type="match status" value="1"/>
</dbReference>
<evidence type="ECO:0000259" key="3">
    <source>
        <dbReference type="Pfam" id="PF00326"/>
    </source>
</evidence>
<dbReference type="STRING" id="234267.Acid_5302"/>
<gene>
    <name evidence="5" type="ordered locus">Acid_5302</name>
</gene>
<reference evidence="5" key="1">
    <citation type="submission" date="2006-10" db="EMBL/GenBank/DDBJ databases">
        <title>Complete sequence of Solibacter usitatus Ellin6076.</title>
        <authorList>
            <consortium name="US DOE Joint Genome Institute"/>
            <person name="Copeland A."/>
            <person name="Lucas S."/>
            <person name="Lapidus A."/>
            <person name="Barry K."/>
            <person name="Detter J.C."/>
            <person name="Glavina del Rio T."/>
            <person name="Hammon N."/>
            <person name="Israni S."/>
            <person name="Dalin E."/>
            <person name="Tice H."/>
            <person name="Pitluck S."/>
            <person name="Thompson L.S."/>
            <person name="Brettin T."/>
            <person name="Bruce D."/>
            <person name="Han C."/>
            <person name="Tapia R."/>
            <person name="Gilna P."/>
            <person name="Schmutz J."/>
            <person name="Larimer F."/>
            <person name="Land M."/>
            <person name="Hauser L."/>
            <person name="Kyrpides N."/>
            <person name="Mikhailova N."/>
            <person name="Janssen P.H."/>
            <person name="Kuske C.R."/>
            <person name="Richardson P."/>
        </authorList>
    </citation>
    <scope>NUCLEOTIDE SEQUENCE</scope>
    <source>
        <strain evidence="5">Ellin6076</strain>
    </source>
</reference>
<proteinExistence type="predicted"/>
<dbReference type="HOGENOM" id="CLU_006105_2_0_0"/>
<accession>Q01VR3</accession>
<feature type="domain" description="Peptidase S9 prolyl oligopeptidase catalytic" evidence="3">
    <location>
        <begin position="530"/>
        <end position="724"/>
    </location>
</feature>
<dbReference type="PANTHER" id="PTHR11731:SF193">
    <property type="entry name" value="DIPEPTIDYL PEPTIDASE 9"/>
    <property type="match status" value="1"/>
</dbReference>
<evidence type="ECO:0000256" key="1">
    <source>
        <dbReference type="SAM" id="MobiDB-lite"/>
    </source>
</evidence>
<dbReference type="InterPro" id="IPR002469">
    <property type="entry name" value="Peptidase_S9B_N"/>
</dbReference>
<evidence type="ECO:0000259" key="4">
    <source>
        <dbReference type="Pfam" id="PF00930"/>
    </source>
</evidence>
<dbReference type="PANTHER" id="PTHR11731">
    <property type="entry name" value="PROTEASE FAMILY S9B,C DIPEPTIDYL-PEPTIDASE IV-RELATED"/>
    <property type="match status" value="1"/>
</dbReference>
<dbReference type="SUPFAM" id="SSF82171">
    <property type="entry name" value="DPP6 N-terminal domain-like"/>
    <property type="match status" value="1"/>
</dbReference>
<dbReference type="InterPro" id="IPR001375">
    <property type="entry name" value="Peptidase_S9_cat"/>
</dbReference>
<feature type="compositionally biased region" description="Gly residues" evidence="1">
    <location>
        <begin position="29"/>
        <end position="42"/>
    </location>
</feature>
<feature type="region of interest" description="Disordered" evidence="1">
    <location>
        <begin position="26"/>
        <end position="48"/>
    </location>
</feature>
<feature type="signal peptide" evidence="2">
    <location>
        <begin position="1"/>
        <end position="16"/>
    </location>
</feature>
<dbReference type="InParanoid" id="Q01VR3"/>
<dbReference type="Pfam" id="PF00326">
    <property type="entry name" value="Peptidase_S9"/>
    <property type="match status" value="1"/>
</dbReference>
<dbReference type="AlphaFoldDB" id="Q01VR3"/>
<dbReference type="KEGG" id="sus:Acid_5302"/>
<evidence type="ECO:0000313" key="5">
    <source>
        <dbReference type="EMBL" id="ABJ86252.1"/>
    </source>
</evidence>
<dbReference type="OrthoDB" id="108903at2"/>
<dbReference type="eggNOG" id="COG0823">
    <property type="taxonomic scope" value="Bacteria"/>
</dbReference>
<dbReference type="eggNOG" id="COG1506">
    <property type="taxonomic scope" value="Bacteria"/>
</dbReference>
<dbReference type="GO" id="GO:0008236">
    <property type="term" value="F:serine-type peptidase activity"/>
    <property type="evidence" value="ECO:0007669"/>
    <property type="project" value="InterPro"/>
</dbReference>
<dbReference type="EMBL" id="CP000473">
    <property type="protein sequence ID" value="ABJ86252.1"/>
    <property type="molecule type" value="Genomic_DNA"/>
</dbReference>
<keyword evidence="2" id="KW-0732">Signal</keyword>
<dbReference type="InterPro" id="IPR050278">
    <property type="entry name" value="Serine_Prot_S9B/DPPIV"/>
</dbReference>
<sequence precursor="true">MTKLSLILLLSLAAFAQKKPITLESLQAGGRGGGRGGAGFGGPPTWMPDGKTFVTRQGRSLMVYDPATQTSKLLIDTTPIDAAAVNPPAADGPTDWTNRRARAGGMQFSADGQSLLYATGGDLFLIHPATGKWDQLTKTPVPELDAKLSPDTSAVAFRRGWDLYTVNTATLKETRLTKDGSETLRNGIPDWVYPEELTLGTGFWWSPDSKSLCYLQFDSSREPVFPHADMLGTRAFAEPERYPQAGENNPDIHLGIIAATGGPTKWLEVGDTRNAFLIARAGWMPNSRGVYMLRMNRVQNKIEMITIDAESGEAASVFKESDPFWINLEGDIEFLKDGKRFLWTSQRDGGYRHIFISSNDGKSIKQLTKGPWEVTAINAVDEAGDRIYFTSTEPTPLERHLYTIKLDGTGKRQLTAANFTHNVSVSPNGAYYLDTYSNLTTPGRTTLHSGDGKELAVYREADRTQADEYEILPTEIVKFKGPDGSELYGRLIRPAGFQPGRKYPVIVPVYGGPGVGSPVRNAWSGIGMDQVYAHKGYVVWQCENRGIMGRGHQLETAIYHHLGEAELADQVAGVKYLVSLGFADPARVGITGTSYGGFMTINAMLNAPDTFHAGVSGAPVTSWINYDTIYTERYMGLPKENPDGYRDTALPPKAKNLKGKLLIFHNFEDDNVLFQNTLQMTNALQLAGKQFEFMLYPQKTHGVTGAASRQLQQMTLDFFDRNLK</sequence>
<feature type="chain" id="PRO_5004162540" evidence="2">
    <location>
        <begin position="17"/>
        <end position="724"/>
    </location>
</feature>
<name>Q01VR3_SOLUE</name>
<dbReference type="GO" id="GO:0006508">
    <property type="term" value="P:proteolysis"/>
    <property type="evidence" value="ECO:0007669"/>
    <property type="project" value="InterPro"/>
</dbReference>
<dbReference type="CDD" id="cd15482">
    <property type="entry name" value="Sialidase_non-viral"/>
    <property type="match status" value="1"/>
</dbReference>
<organism evidence="5">
    <name type="scientific">Solibacter usitatus (strain Ellin6076)</name>
    <dbReference type="NCBI Taxonomy" id="234267"/>
    <lineage>
        <taxon>Bacteria</taxon>
        <taxon>Pseudomonadati</taxon>
        <taxon>Acidobacteriota</taxon>
        <taxon>Terriglobia</taxon>
        <taxon>Bryobacterales</taxon>
        <taxon>Solibacteraceae</taxon>
        <taxon>Candidatus Solibacter</taxon>
    </lineage>
</organism>
<dbReference type="MEROPS" id="S09.013"/>
<dbReference type="Gene3D" id="3.40.50.1820">
    <property type="entry name" value="alpha/beta hydrolase"/>
    <property type="match status" value="1"/>
</dbReference>
<dbReference type="GO" id="GO:0008239">
    <property type="term" value="F:dipeptidyl-peptidase activity"/>
    <property type="evidence" value="ECO:0007669"/>
    <property type="project" value="TreeGrafter"/>
</dbReference>